<comment type="caution">
    <text evidence="10">The sequence shown here is derived from an EMBL/GenBank/DDBJ whole genome shotgun (WGS) entry which is preliminary data.</text>
</comment>
<keyword evidence="3" id="KW-0809">Transit peptide</keyword>
<dbReference type="InterPro" id="IPR026299">
    <property type="entry name" value="MRP-S31"/>
</dbReference>
<protein>
    <recommendedName>
        <fullName evidence="7">Small ribosomal subunit protein mS31</fullName>
    </recommendedName>
    <alternativeName>
        <fullName evidence="8">28S ribosomal protein S31, mitochondrial</fullName>
    </alternativeName>
</protein>
<evidence type="ECO:0000256" key="2">
    <source>
        <dbReference type="ARBA" id="ARBA00011057"/>
    </source>
</evidence>
<keyword evidence="5" id="KW-0496">Mitochondrion</keyword>
<evidence type="ECO:0000256" key="6">
    <source>
        <dbReference type="ARBA" id="ARBA00023274"/>
    </source>
</evidence>
<dbReference type="AlphaFoldDB" id="A0AAV1N3J8"/>
<keyword evidence="4 10" id="KW-0689">Ribosomal protein</keyword>
<evidence type="ECO:0000256" key="4">
    <source>
        <dbReference type="ARBA" id="ARBA00022980"/>
    </source>
</evidence>
<organism evidence="10 11">
    <name type="scientific">Scomber scombrus</name>
    <name type="common">Atlantic mackerel</name>
    <name type="synonym">Scomber vernalis</name>
    <dbReference type="NCBI Taxonomy" id="13677"/>
    <lineage>
        <taxon>Eukaryota</taxon>
        <taxon>Metazoa</taxon>
        <taxon>Chordata</taxon>
        <taxon>Craniata</taxon>
        <taxon>Vertebrata</taxon>
        <taxon>Euteleostomi</taxon>
        <taxon>Actinopterygii</taxon>
        <taxon>Neopterygii</taxon>
        <taxon>Teleostei</taxon>
        <taxon>Neoteleostei</taxon>
        <taxon>Acanthomorphata</taxon>
        <taxon>Pelagiaria</taxon>
        <taxon>Scombriformes</taxon>
        <taxon>Scombridae</taxon>
        <taxon>Scomber</taxon>
    </lineage>
</organism>
<sequence>MYRFIFRTVYTVRTSSVSICESRLLPAKCNTAAAPVFRVANEGGVKALSTSSFRLCEKKDDVAPSNQNAKTNVDKEGEPTVSPTAFKQKAEDDSKVIKMDEQREEPVVLKTDGGGIAVETDVITGQDAAKPIQEKTDAAKSGKENLLDLLGAMKVEVTNKRKLKNLKVKETYESTPKPKPAAMESTISMFQKATEEASSQSESLDPELVAAASAAASTLPNRSQAESELLMQLRQHESVTVAQKKGDMNNLGDIIADMKVGRSPNKHKAWPAHQIRFDEDGRGYTHDRGISELEGVRRRRNLFSGKRLNIFSPPTDEEGVDSAVARPTLWDIDFAHQLSQAPNHKPRNVLEEMIQWTKEGKVWHYPIDNEAGLEEEASVPFHEHIFLDKHLEEGFPRQGPVRHFMELVVAGLSSNPYLNVQQKKEHISWFRDYFHQKHNVLKEADVYLN</sequence>
<accession>A0AAV1N3J8</accession>
<evidence type="ECO:0000256" key="3">
    <source>
        <dbReference type="ARBA" id="ARBA00022946"/>
    </source>
</evidence>
<dbReference type="EMBL" id="CAWUFR010000014">
    <property type="protein sequence ID" value="CAK6953705.1"/>
    <property type="molecule type" value="Genomic_DNA"/>
</dbReference>
<dbReference type="Proteomes" id="UP001314229">
    <property type="component" value="Unassembled WGS sequence"/>
</dbReference>
<evidence type="ECO:0000256" key="7">
    <source>
        <dbReference type="ARBA" id="ARBA00035133"/>
    </source>
</evidence>
<evidence type="ECO:0000256" key="9">
    <source>
        <dbReference type="SAM" id="MobiDB-lite"/>
    </source>
</evidence>
<evidence type="ECO:0000256" key="1">
    <source>
        <dbReference type="ARBA" id="ARBA00004173"/>
    </source>
</evidence>
<dbReference type="GO" id="GO:0003735">
    <property type="term" value="F:structural constituent of ribosome"/>
    <property type="evidence" value="ECO:0007669"/>
    <property type="project" value="InterPro"/>
</dbReference>
<evidence type="ECO:0000313" key="11">
    <source>
        <dbReference type="Proteomes" id="UP001314229"/>
    </source>
</evidence>
<evidence type="ECO:0000256" key="5">
    <source>
        <dbReference type="ARBA" id="ARBA00023128"/>
    </source>
</evidence>
<dbReference type="PANTHER" id="PTHR13231">
    <property type="entry name" value="MITOCHONDRIAL RIBOSOMAL PROTEIN S31"/>
    <property type="match status" value="1"/>
</dbReference>
<proteinExistence type="inferred from homology"/>
<keyword evidence="6" id="KW-0687">Ribonucleoprotein</keyword>
<reference evidence="10 11" key="1">
    <citation type="submission" date="2024-01" db="EMBL/GenBank/DDBJ databases">
        <authorList>
            <person name="Alioto T."/>
            <person name="Alioto T."/>
            <person name="Gomez Garrido J."/>
        </authorList>
    </citation>
    <scope>NUCLEOTIDE SEQUENCE [LARGE SCALE GENOMIC DNA]</scope>
</reference>
<keyword evidence="11" id="KW-1185">Reference proteome</keyword>
<evidence type="ECO:0000256" key="8">
    <source>
        <dbReference type="ARBA" id="ARBA00035363"/>
    </source>
</evidence>
<gene>
    <name evidence="10" type="ORF">FSCOSCO3_A022753</name>
</gene>
<evidence type="ECO:0000313" key="10">
    <source>
        <dbReference type="EMBL" id="CAK6953705.1"/>
    </source>
</evidence>
<dbReference type="Pfam" id="PF15433">
    <property type="entry name" value="MRP-S31"/>
    <property type="match status" value="1"/>
</dbReference>
<name>A0AAV1N3J8_SCOSC</name>
<feature type="region of interest" description="Disordered" evidence="9">
    <location>
        <begin position="63"/>
        <end position="87"/>
    </location>
</feature>
<comment type="subcellular location">
    <subcellularLocation>
        <location evidence="1">Mitochondrion</location>
    </subcellularLocation>
</comment>
<comment type="similarity">
    <text evidence="2">Belongs to the mitochondrion-specific ribosomal protein mS31 family.</text>
</comment>
<dbReference type="PANTHER" id="PTHR13231:SF3">
    <property type="entry name" value="SMALL RIBOSOMAL SUBUNIT PROTEIN MS31"/>
    <property type="match status" value="1"/>
</dbReference>
<dbReference type="GO" id="GO:0005763">
    <property type="term" value="C:mitochondrial small ribosomal subunit"/>
    <property type="evidence" value="ECO:0007669"/>
    <property type="project" value="InterPro"/>
</dbReference>